<comment type="caution">
    <text evidence="2">The sequence shown here is derived from an EMBL/GenBank/DDBJ whole genome shotgun (WGS) entry which is preliminary data.</text>
</comment>
<proteinExistence type="predicted"/>
<keyword evidence="1" id="KW-0812">Transmembrane</keyword>
<dbReference type="EMBL" id="CAKJTI010000001">
    <property type="protein sequence ID" value="CAG9610946.1"/>
    <property type="molecule type" value="Genomic_DNA"/>
</dbReference>
<dbReference type="Proteomes" id="UP000789423">
    <property type="component" value="Unassembled WGS sequence"/>
</dbReference>
<dbReference type="RefSeq" id="WP_098310514.1">
    <property type="nucleotide sequence ID" value="NZ_CAKJTI010000001.1"/>
</dbReference>
<keyword evidence="3" id="KW-1185">Reference proteome</keyword>
<keyword evidence="1" id="KW-0472">Membrane</keyword>
<sequence>MELILAILFGVVCGSIPAVVGAIMEELEVGMIGFVASSVSALFFGLYGAIPVCLLFALYILRHSRTKRFTRTRMAEVIPFPIEKARRATGLS</sequence>
<evidence type="ECO:0000313" key="3">
    <source>
        <dbReference type="Proteomes" id="UP000789423"/>
    </source>
</evidence>
<accession>A0ABM8Y5M1</accession>
<evidence type="ECO:0008006" key="4">
    <source>
        <dbReference type="Google" id="ProtNLM"/>
    </source>
</evidence>
<evidence type="ECO:0000256" key="1">
    <source>
        <dbReference type="SAM" id="Phobius"/>
    </source>
</evidence>
<organism evidence="2 3">
    <name type="scientific">Bacillus rhizoplanae</name>
    <dbReference type="NCBI Taxonomy" id="2880966"/>
    <lineage>
        <taxon>Bacteria</taxon>
        <taxon>Bacillati</taxon>
        <taxon>Bacillota</taxon>
        <taxon>Bacilli</taxon>
        <taxon>Bacillales</taxon>
        <taxon>Bacillaceae</taxon>
        <taxon>Bacillus</taxon>
    </lineage>
</organism>
<feature type="transmembrane region" description="Helical" evidence="1">
    <location>
        <begin position="31"/>
        <end position="61"/>
    </location>
</feature>
<protein>
    <recommendedName>
        <fullName evidence="4">Group-specific protein</fullName>
    </recommendedName>
</protein>
<evidence type="ECO:0000313" key="2">
    <source>
        <dbReference type="EMBL" id="CAG9610946.1"/>
    </source>
</evidence>
<reference evidence="2 3" key="1">
    <citation type="submission" date="2021-10" db="EMBL/GenBank/DDBJ databases">
        <authorList>
            <person name="Criscuolo A."/>
        </authorList>
    </citation>
    <scope>NUCLEOTIDE SEQUENCE [LARGE SCALE GENOMIC DNA]</scope>
    <source>
        <strain evidence="3">CIP 111899</strain>
    </source>
</reference>
<keyword evidence="1" id="KW-1133">Transmembrane helix</keyword>
<name>A0ABM8Y5M1_9BACI</name>
<gene>
    <name evidence="2" type="ORF">BACCIP111899_00118</name>
</gene>